<dbReference type="EMBL" id="JARBHB010000009">
    <property type="protein sequence ID" value="KAJ8875586.1"/>
    <property type="molecule type" value="Genomic_DNA"/>
</dbReference>
<gene>
    <name evidence="2" type="ORF">PR048_023482</name>
</gene>
<organism evidence="2 3">
    <name type="scientific">Dryococelus australis</name>
    <dbReference type="NCBI Taxonomy" id="614101"/>
    <lineage>
        <taxon>Eukaryota</taxon>
        <taxon>Metazoa</taxon>
        <taxon>Ecdysozoa</taxon>
        <taxon>Arthropoda</taxon>
        <taxon>Hexapoda</taxon>
        <taxon>Insecta</taxon>
        <taxon>Pterygota</taxon>
        <taxon>Neoptera</taxon>
        <taxon>Polyneoptera</taxon>
        <taxon>Phasmatodea</taxon>
        <taxon>Verophasmatodea</taxon>
        <taxon>Anareolatae</taxon>
        <taxon>Phasmatidae</taxon>
        <taxon>Eurycanthinae</taxon>
        <taxon>Dryococelus</taxon>
    </lineage>
</organism>
<sequence length="88" mass="9867">MLRTTQFSPPSYMDVRIFNDDSPNTDKTKHCKQWFGGLSWVLTLVAVVSTGREQPSTTANKSGGEEGERERETQPSILDNPFPHVGTR</sequence>
<protein>
    <submittedName>
        <fullName evidence="2">Uncharacterized protein</fullName>
    </submittedName>
</protein>
<evidence type="ECO:0000256" key="1">
    <source>
        <dbReference type="SAM" id="MobiDB-lite"/>
    </source>
</evidence>
<feature type="region of interest" description="Disordered" evidence="1">
    <location>
        <begin position="51"/>
        <end position="88"/>
    </location>
</feature>
<proteinExistence type="predicted"/>
<name>A0ABQ9GUA9_9NEOP</name>
<dbReference type="Proteomes" id="UP001159363">
    <property type="component" value="Chromosome 8"/>
</dbReference>
<evidence type="ECO:0000313" key="3">
    <source>
        <dbReference type="Proteomes" id="UP001159363"/>
    </source>
</evidence>
<evidence type="ECO:0000313" key="2">
    <source>
        <dbReference type="EMBL" id="KAJ8875586.1"/>
    </source>
</evidence>
<accession>A0ABQ9GUA9</accession>
<reference evidence="2 3" key="1">
    <citation type="submission" date="2023-02" db="EMBL/GenBank/DDBJ databases">
        <title>LHISI_Scaffold_Assembly.</title>
        <authorList>
            <person name="Stuart O.P."/>
            <person name="Cleave R."/>
            <person name="Magrath M.J.L."/>
            <person name="Mikheyev A.S."/>
        </authorList>
    </citation>
    <scope>NUCLEOTIDE SEQUENCE [LARGE SCALE GENOMIC DNA]</scope>
    <source>
        <strain evidence="2">Daus_M_001</strain>
        <tissue evidence="2">Leg muscle</tissue>
    </source>
</reference>
<comment type="caution">
    <text evidence="2">The sequence shown here is derived from an EMBL/GenBank/DDBJ whole genome shotgun (WGS) entry which is preliminary data.</text>
</comment>
<keyword evidence="3" id="KW-1185">Reference proteome</keyword>
<feature type="compositionally biased region" description="Polar residues" evidence="1">
    <location>
        <begin position="51"/>
        <end position="61"/>
    </location>
</feature>
<feature type="compositionally biased region" description="Basic and acidic residues" evidence="1">
    <location>
        <begin position="63"/>
        <end position="73"/>
    </location>
</feature>